<dbReference type="InterPro" id="IPR027268">
    <property type="entry name" value="Peptidase_M4/M1_CTD_sf"/>
</dbReference>
<keyword evidence="3" id="KW-1185">Reference proteome</keyword>
<name>A0A554NES8_9EURY</name>
<evidence type="ECO:0000313" key="3">
    <source>
        <dbReference type="Proteomes" id="UP000319894"/>
    </source>
</evidence>
<gene>
    <name evidence="2" type="ORF">DP107_01550</name>
</gene>
<dbReference type="InParanoid" id="A0A554NES8"/>
<comment type="caution">
    <text evidence="2">The sequence shown here is derived from an EMBL/GenBank/DDBJ whole genome shotgun (WGS) entry which is preliminary data.</text>
</comment>
<sequence>MDGPRVGALLLAVCLVVGSAGVPLASGATASTTATTEATGAPHGGLHIDFTTSLTPERPGEVGVVAAFEVPDGVTSLTAEVPQGVEVTDTDGFRQRAPREYEWTRTTDSPSLTYRLPVNETVTRGREGAETSGFLYVDTGDWALLKPPQLGVIYSGTGGREPIRRSHSVDGPGVAGESLLFVGPVETTAREVAGQRLRLAVPEAADLRASRADVLDSLAGVARTTTLGPADDEVLAIAAPTDGVAYGSTGLQRGSSAFWVRDVQRLDGPENVWVHEYVHTRQTSRPTDATRWSYEGMADYYAVTRALRAGQINYTQYRRHLDVGARERYADVTLAEPDTWRGTGANYWKGALAFAAIDRRIRIESDGAATLQDAIRRAQDRAGGGRLDQSTLLGSIEAVGGSDSRDLARRLTETDAAAETWTRSEHARVFGGLAAIDYRFGRFAVRGPYRNTSVDRPPTLVPGERLVVDATAENTGDAAGEFTATLRLGDRAADTRSGSLEAGASTPLSWTVPVRTTGERSLRLGEATRSVAVREPATPRVSDLRVPGRLAVGERAEFAAVVANPADRPADGTVALTVGERTLTERPVRLAPGESTTLTATTSVERAAAYTVAAGDRSATLRVRDPTPTPTSNPGGGSGAGGPTRTATGGDRPTTAGDGRTDGEGDGDGTTARNGDETDTPTPLTPSGASGDGFGLATTLAGLAAVALLCSRLR</sequence>
<organism evidence="2 3">
    <name type="scientific">Haloglomus irregulare</name>
    <dbReference type="NCBI Taxonomy" id="2234134"/>
    <lineage>
        <taxon>Archaea</taxon>
        <taxon>Methanobacteriati</taxon>
        <taxon>Methanobacteriota</taxon>
        <taxon>Stenosarchaea group</taxon>
        <taxon>Halobacteria</taxon>
        <taxon>Halobacteriales</taxon>
        <taxon>Natronomonadaceae</taxon>
        <taxon>Haloglomus</taxon>
    </lineage>
</organism>
<evidence type="ECO:0000313" key="2">
    <source>
        <dbReference type="EMBL" id="TSD15893.1"/>
    </source>
</evidence>
<dbReference type="RefSeq" id="WP_144260370.1">
    <property type="nucleotide sequence ID" value="NZ_QMDX01000001.1"/>
</dbReference>
<dbReference type="InterPro" id="IPR013783">
    <property type="entry name" value="Ig-like_fold"/>
</dbReference>
<dbReference type="AlphaFoldDB" id="A0A554NES8"/>
<accession>A0A554NES8</accession>
<feature type="region of interest" description="Disordered" evidence="1">
    <location>
        <begin position="615"/>
        <end position="695"/>
    </location>
</feature>
<evidence type="ECO:0000256" key="1">
    <source>
        <dbReference type="SAM" id="MobiDB-lite"/>
    </source>
</evidence>
<dbReference type="EMBL" id="QMDX01000001">
    <property type="protein sequence ID" value="TSD15893.1"/>
    <property type="molecule type" value="Genomic_DNA"/>
</dbReference>
<dbReference type="Gene3D" id="2.60.40.10">
    <property type="entry name" value="Immunoglobulins"/>
    <property type="match status" value="2"/>
</dbReference>
<protein>
    <submittedName>
        <fullName evidence="2">Uncharacterized protein</fullName>
    </submittedName>
</protein>
<proteinExistence type="predicted"/>
<feature type="compositionally biased region" description="Low complexity" evidence="1">
    <location>
        <begin position="643"/>
        <end position="658"/>
    </location>
</feature>
<dbReference type="Gene3D" id="1.10.390.10">
    <property type="entry name" value="Neutral Protease Domain 2"/>
    <property type="match status" value="1"/>
</dbReference>
<dbReference type="Proteomes" id="UP000319894">
    <property type="component" value="Unassembled WGS sequence"/>
</dbReference>
<dbReference type="OrthoDB" id="271491at2157"/>
<reference evidence="2 3" key="1">
    <citation type="submission" date="2018-06" db="EMBL/GenBank/DDBJ databases">
        <title>Natronomonas sp. F16-60 a new haloarchaeon isolated from a solar saltern of Isla Cristina, Huelva, Spain.</title>
        <authorList>
            <person name="Duran-Viseras A."/>
            <person name="Sanchez-Porro C."/>
            <person name="Ventosa A."/>
        </authorList>
    </citation>
    <scope>NUCLEOTIDE SEQUENCE [LARGE SCALE GENOMIC DNA]</scope>
    <source>
        <strain evidence="2 3">F16-60</strain>
    </source>
</reference>